<evidence type="ECO:0000256" key="2">
    <source>
        <dbReference type="ARBA" id="ARBA00022692"/>
    </source>
</evidence>
<feature type="domain" description="ResB-like" evidence="7">
    <location>
        <begin position="216"/>
        <end position="302"/>
    </location>
</feature>
<keyword evidence="3" id="KW-0201">Cytochrome c-type biogenesis</keyword>
<keyword evidence="2 6" id="KW-0812">Transmembrane</keyword>
<evidence type="ECO:0000256" key="6">
    <source>
        <dbReference type="SAM" id="Phobius"/>
    </source>
</evidence>
<keyword evidence="5 6" id="KW-0472">Membrane</keyword>
<evidence type="ECO:0000259" key="7">
    <source>
        <dbReference type="Pfam" id="PF05140"/>
    </source>
</evidence>
<accession>A0A381QHB3</accession>
<protein>
    <recommendedName>
        <fullName evidence="7">ResB-like domain-containing protein</fullName>
    </recommendedName>
</protein>
<dbReference type="EMBL" id="UINC01001349">
    <property type="protein sequence ID" value="SUZ78348.1"/>
    <property type="molecule type" value="Genomic_DNA"/>
</dbReference>
<evidence type="ECO:0000256" key="5">
    <source>
        <dbReference type="ARBA" id="ARBA00023136"/>
    </source>
</evidence>
<sequence length="344" mass="38804">MVLTVLGTLAQRNIGLYASQQKYFSSYITWLGDTIPAPGGRITMIIILVNLASMLFKHNIWKLKKAGIIIVHLGAVLLFIGAGVTAIFSSEGNMVIDEGAQSNYVDDYHSMELAIVNTSKENLDEYTVFDQPLLINGNRLSHESLDFVIEIIEYYNNCKVQRRTEPADIRYKGMMKNFDLVELNLEKENVQNRSGIVYKIENSDSTNDGVYGLILGQSVTQTATINNQNFEFLFRKKRTYLPFSIELLDFKKVLHAGTGIAKSYSSEINLIENGIPRRVLIQMNEPLRHRGYTFFQSSFIEAPEGEATVLAAVKNYGRLFPYISSIIMAVGLLLHLFINLPKLL</sequence>
<evidence type="ECO:0000256" key="3">
    <source>
        <dbReference type="ARBA" id="ARBA00022748"/>
    </source>
</evidence>
<organism evidence="8">
    <name type="scientific">marine metagenome</name>
    <dbReference type="NCBI Taxonomy" id="408172"/>
    <lineage>
        <taxon>unclassified sequences</taxon>
        <taxon>metagenomes</taxon>
        <taxon>ecological metagenomes</taxon>
    </lineage>
</organism>
<keyword evidence="4 6" id="KW-1133">Transmembrane helix</keyword>
<dbReference type="Pfam" id="PF05140">
    <property type="entry name" value="ResB"/>
    <property type="match status" value="1"/>
</dbReference>
<gene>
    <name evidence="8" type="ORF">METZ01_LOCUS31202</name>
</gene>
<feature type="transmembrane region" description="Helical" evidence="6">
    <location>
        <begin position="34"/>
        <end position="56"/>
    </location>
</feature>
<evidence type="ECO:0000256" key="1">
    <source>
        <dbReference type="ARBA" id="ARBA00004141"/>
    </source>
</evidence>
<feature type="transmembrane region" description="Helical" evidence="6">
    <location>
        <begin position="68"/>
        <end position="88"/>
    </location>
</feature>
<feature type="transmembrane region" description="Helical" evidence="6">
    <location>
        <begin position="319"/>
        <end position="338"/>
    </location>
</feature>
<comment type="subcellular location">
    <subcellularLocation>
        <location evidence="1">Membrane</location>
        <topology evidence="1">Multi-pass membrane protein</topology>
    </subcellularLocation>
</comment>
<reference evidence="8" key="1">
    <citation type="submission" date="2018-05" db="EMBL/GenBank/DDBJ databases">
        <authorList>
            <person name="Lanie J.A."/>
            <person name="Ng W.-L."/>
            <person name="Kazmierczak K.M."/>
            <person name="Andrzejewski T.M."/>
            <person name="Davidsen T.M."/>
            <person name="Wayne K.J."/>
            <person name="Tettelin H."/>
            <person name="Glass J.I."/>
            <person name="Rusch D."/>
            <person name="Podicherti R."/>
            <person name="Tsui H.-C.T."/>
            <person name="Winkler M.E."/>
        </authorList>
    </citation>
    <scope>NUCLEOTIDE SEQUENCE</scope>
</reference>
<evidence type="ECO:0000313" key="8">
    <source>
        <dbReference type="EMBL" id="SUZ78348.1"/>
    </source>
</evidence>
<dbReference type="AlphaFoldDB" id="A0A381QHB3"/>
<proteinExistence type="predicted"/>
<evidence type="ECO:0000256" key="4">
    <source>
        <dbReference type="ARBA" id="ARBA00022989"/>
    </source>
</evidence>
<name>A0A381QHB3_9ZZZZ</name>
<dbReference type="GO" id="GO:0017004">
    <property type="term" value="P:cytochrome complex assembly"/>
    <property type="evidence" value="ECO:0007669"/>
    <property type="project" value="UniProtKB-KW"/>
</dbReference>
<dbReference type="GO" id="GO:0016020">
    <property type="term" value="C:membrane"/>
    <property type="evidence" value="ECO:0007669"/>
    <property type="project" value="UniProtKB-SubCell"/>
</dbReference>
<dbReference type="InterPro" id="IPR007816">
    <property type="entry name" value="ResB-like_domain"/>
</dbReference>